<dbReference type="RefSeq" id="WP_111514686.1">
    <property type="nucleotide sequence ID" value="NZ_QFYR01000001.1"/>
</dbReference>
<dbReference type="PANTHER" id="PTHR43090:SF2">
    <property type="entry name" value="1-(5-PHOSPHORIBOSYL)-5-[(5-PHOSPHORIBOSYLAMINO)METHYLIDENEAMINO] IMIDAZOLE-4-CARBOXAMIDE ISOMERASE"/>
    <property type="match status" value="1"/>
</dbReference>
<gene>
    <name evidence="9" type="primary">hisA</name>
    <name evidence="12" type="ORF">DJ018_05110</name>
</gene>
<dbReference type="Proteomes" id="UP000249725">
    <property type="component" value="Unassembled WGS sequence"/>
</dbReference>
<keyword evidence="6 9" id="KW-0028">Amino-acid biosynthesis</keyword>
<name>A0A328AX01_9CAUL</name>
<keyword evidence="5 9" id="KW-0963">Cytoplasm</keyword>
<evidence type="ECO:0000256" key="5">
    <source>
        <dbReference type="ARBA" id="ARBA00022490"/>
    </source>
</evidence>
<feature type="active site" description="Proton donor" evidence="9">
    <location>
        <position position="129"/>
    </location>
</feature>
<evidence type="ECO:0000256" key="6">
    <source>
        <dbReference type="ARBA" id="ARBA00022605"/>
    </source>
</evidence>
<sequence>MILYPAIDLKDGQCVRVVRGDLGQATVFNASPADQAKAWCDAGFHWVHVVDLNGAVQGEAVNAAAVEAILGAVSIPVQLGGGIRTVADIERWIEAGVSRVILGTVAVTDPDIVRHAARRWPEQIAVSVDVRGGKVATQGWTEDSDLDAVTVAKRFEDAGVGALIITDIDRDGTLQGFNVETFAAMADAVAIPVIAAGGLASIDDIVKLKALPGTPVHGAVLGRALYNGAIEPAEALKVAA</sequence>
<dbReference type="InterPro" id="IPR006062">
    <property type="entry name" value="His_biosynth"/>
</dbReference>
<evidence type="ECO:0000256" key="4">
    <source>
        <dbReference type="ARBA" id="ARBA00009667"/>
    </source>
</evidence>
<dbReference type="NCBIfam" id="NF010112">
    <property type="entry name" value="PRK13585.1"/>
    <property type="match status" value="1"/>
</dbReference>
<dbReference type="GO" id="GO:0005737">
    <property type="term" value="C:cytoplasm"/>
    <property type="evidence" value="ECO:0007669"/>
    <property type="project" value="UniProtKB-SubCell"/>
</dbReference>
<dbReference type="SUPFAM" id="SSF51366">
    <property type="entry name" value="Ribulose-phoshate binding barrel"/>
    <property type="match status" value="1"/>
</dbReference>
<dbReference type="InterPro" id="IPR023016">
    <property type="entry name" value="HisA/PriA"/>
</dbReference>
<evidence type="ECO:0000256" key="10">
    <source>
        <dbReference type="RuleBase" id="RU003657"/>
    </source>
</evidence>
<dbReference type="InterPro" id="IPR011060">
    <property type="entry name" value="RibuloseP-bd_barrel"/>
</dbReference>
<comment type="catalytic activity">
    <reaction evidence="1 9 11">
        <text>1-(5-phospho-beta-D-ribosyl)-5-[(5-phospho-beta-D-ribosylamino)methylideneamino]imidazole-4-carboxamide = 5-[(5-phospho-1-deoxy-D-ribulos-1-ylimino)methylamino]-1-(5-phospho-beta-D-ribosyl)imidazole-4-carboxamide</text>
        <dbReference type="Rhea" id="RHEA:15469"/>
        <dbReference type="ChEBI" id="CHEBI:58435"/>
        <dbReference type="ChEBI" id="CHEBI:58525"/>
        <dbReference type="EC" id="5.3.1.16"/>
    </reaction>
</comment>
<comment type="caution">
    <text evidence="12">The sequence shown here is derived from an EMBL/GenBank/DDBJ whole genome shotgun (WGS) entry which is preliminary data.</text>
</comment>
<evidence type="ECO:0000313" key="13">
    <source>
        <dbReference type="Proteomes" id="UP000249725"/>
    </source>
</evidence>
<dbReference type="Pfam" id="PF00977">
    <property type="entry name" value="His_biosynth"/>
    <property type="match status" value="1"/>
</dbReference>
<dbReference type="CDD" id="cd04732">
    <property type="entry name" value="HisA"/>
    <property type="match status" value="1"/>
</dbReference>
<comment type="similarity">
    <text evidence="4 9 10">Belongs to the HisA/HisF family.</text>
</comment>
<dbReference type="HAMAP" id="MF_01014">
    <property type="entry name" value="HisA"/>
    <property type="match status" value="1"/>
</dbReference>
<evidence type="ECO:0000256" key="2">
    <source>
        <dbReference type="ARBA" id="ARBA00004496"/>
    </source>
</evidence>
<evidence type="ECO:0000313" key="12">
    <source>
        <dbReference type="EMBL" id="RAK58236.1"/>
    </source>
</evidence>
<proteinExistence type="inferred from homology"/>
<protein>
    <recommendedName>
        <fullName evidence="9 11">1-(5-phosphoribosyl)-5-[(5-phosphoribosylamino)methylideneamino] imidazole-4-carboxamide isomerase</fullName>
        <ecNumber evidence="9 11">5.3.1.16</ecNumber>
    </recommendedName>
    <alternativeName>
        <fullName evidence="9">Phosphoribosylformimino-5-aminoimidazole carboxamide ribotide isomerase</fullName>
    </alternativeName>
</protein>
<dbReference type="GO" id="GO:0000162">
    <property type="term" value="P:L-tryptophan biosynthetic process"/>
    <property type="evidence" value="ECO:0007669"/>
    <property type="project" value="TreeGrafter"/>
</dbReference>
<keyword evidence="13" id="KW-1185">Reference proteome</keyword>
<dbReference type="GO" id="GO:0000105">
    <property type="term" value="P:L-histidine biosynthetic process"/>
    <property type="evidence" value="ECO:0007669"/>
    <property type="project" value="UniProtKB-UniRule"/>
</dbReference>
<comment type="pathway">
    <text evidence="3 9 11">Amino-acid biosynthesis; L-histidine biosynthesis; L-histidine from 5-phospho-alpha-D-ribose 1-diphosphate: step 4/9.</text>
</comment>
<dbReference type="AlphaFoldDB" id="A0A328AX01"/>
<dbReference type="PANTHER" id="PTHR43090">
    <property type="entry name" value="1-(5-PHOSPHORIBOSYL)-5-[(5-PHOSPHORIBOSYLAMINO)METHYLIDENEAMINO] IMIDAZOLE-4-CARBOXAMIDE ISOMERASE"/>
    <property type="match status" value="1"/>
</dbReference>
<evidence type="ECO:0000256" key="8">
    <source>
        <dbReference type="ARBA" id="ARBA00023235"/>
    </source>
</evidence>
<dbReference type="NCBIfam" id="TIGR00007">
    <property type="entry name" value="1-(5-phosphoribosyl)-5-[(5-phosphoribosylamino)methylideneamino]imidazole-4-carboxamide isomerase"/>
    <property type="match status" value="1"/>
</dbReference>
<dbReference type="InterPro" id="IPR013785">
    <property type="entry name" value="Aldolase_TIM"/>
</dbReference>
<dbReference type="GO" id="GO:0003949">
    <property type="term" value="F:1-(5-phosphoribosyl)-5-[(5-phosphoribosylamino)methylideneamino]imidazole-4-carboxamide isomerase activity"/>
    <property type="evidence" value="ECO:0007669"/>
    <property type="project" value="UniProtKB-UniRule"/>
</dbReference>
<keyword evidence="8 9" id="KW-0413">Isomerase</keyword>
<dbReference type="OrthoDB" id="9807749at2"/>
<evidence type="ECO:0000256" key="9">
    <source>
        <dbReference type="HAMAP-Rule" id="MF_01014"/>
    </source>
</evidence>
<dbReference type="FunFam" id="3.20.20.70:FF:000009">
    <property type="entry name" value="1-(5-phosphoribosyl)-5-[(5-phosphoribosylamino)methylideneamino] imidazole-4-carboxamide isomerase"/>
    <property type="match status" value="1"/>
</dbReference>
<dbReference type="InterPro" id="IPR044524">
    <property type="entry name" value="Isoase_HisA-like"/>
</dbReference>
<evidence type="ECO:0000256" key="3">
    <source>
        <dbReference type="ARBA" id="ARBA00005133"/>
    </source>
</evidence>
<dbReference type="InterPro" id="IPR006063">
    <property type="entry name" value="HisA_bact_arch"/>
</dbReference>
<comment type="subcellular location">
    <subcellularLocation>
        <location evidence="2 9 11">Cytoplasm</location>
    </subcellularLocation>
</comment>
<evidence type="ECO:0000256" key="11">
    <source>
        <dbReference type="RuleBase" id="RU003658"/>
    </source>
</evidence>
<organism evidence="12 13">
    <name type="scientific">Phenylobacterium deserti</name>
    <dbReference type="NCBI Taxonomy" id="1914756"/>
    <lineage>
        <taxon>Bacteria</taxon>
        <taxon>Pseudomonadati</taxon>
        <taxon>Pseudomonadota</taxon>
        <taxon>Alphaproteobacteria</taxon>
        <taxon>Caulobacterales</taxon>
        <taxon>Caulobacteraceae</taxon>
        <taxon>Phenylobacterium</taxon>
    </lineage>
</organism>
<keyword evidence="7 9" id="KW-0368">Histidine biosynthesis</keyword>
<feature type="active site" description="Proton acceptor" evidence="9">
    <location>
        <position position="8"/>
    </location>
</feature>
<reference evidence="13" key="1">
    <citation type="submission" date="2018-05" db="EMBL/GenBank/DDBJ databases">
        <authorList>
            <person name="Li X."/>
        </authorList>
    </citation>
    <scope>NUCLEOTIDE SEQUENCE [LARGE SCALE GENOMIC DNA]</scope>
    <source>
        <strain evidence="13">YIM 73061</strain>
    </source>
</reference>
<accession>A0A328AX01</accession>
<dbReference type="EC" id="5.3.1.16" evidence="9 11"/>
<dbReference type="UniPathway" id="UPA00031">
    <property type="reaction ID" value="UER00009"/>
</dbReference>
<dbReference type="EMBL" id="QFYR01000001">
    <property type="protein sequence ID" value="RAK58236.1"/>
    <property type="molecule type" value="Genomic_DNA"/>
</dbReference>
<evidence type="ECO:0000256" key="1">
    <source>
        <dbReference type="ARBA" id="ARBA00000901"/>
    </source>
</evidence>
<evidence type="ECO:0000256" key="7">
    <source>
        <dbReference type="ARBA" id="ARBA00023102"/>
    </source>
</evidence>
<dbReference type="Gene3D" id="3.20.20.70">
    <property type="entry name" value="Aldolase class I"/>
    <property type="match status" value="1"/>
</dbReference>